<protein>
    <recommendedName>
        <fullName evidence="4">Transmembrane protein</fullName>
    </recommendedName>
</protein>
<dbReference type="EMBL" id="LS483468">
    <property type="protein sequence ID" value="SQI39659.1"/>
    <property type="molecule type" value="Genomic_DNA"/>
</dbReference>
<evidence type="ECO:0000313" key="3">
    <source>
        <dbReference type="Proteomes" id="UP000249091"/>
    </source>
</evidence>
<dbReference type="KEGG" id="rcr:NCTC10994_04211"/>
<dbReference type="Proteomes" id="UP000249091">
    <property type="component" value="Chromosome 1"/>
</dbReference>
<keyword evidence="1" id="KW-1133">Transmembrane helix</keyword>
<organism evidence="2 3">
    <name type="scientific">Rhodococcus coprophilus</name>
    <dbReference type="NCBI Taxonomy" id="38310"/>
    <lineage>
        <taxon>Bacteria</taxon>
        <taxon>Bacillati</taxon>
        <taxon>Actinomycetota</taxon>
        <taxon>Actinomycetes</taxon>
        <taxon>Mycobacteriales</taxon>
        <taxon>Nocardiaceae</taxon>
        <taxon>Rhodococcus</taxon>
    </lineage>
</organism>
<dbReference type="STRING" id="1219011.GCA_001895045_01197"/>
<evidence type="ECO:0008006" key="4">
    <source>
        <dbReference type="Google" id="ProtNLM"/>
    </source>
</evidence>
<feature type="transmembrane region" description="Helical" evidence="1">
    <location>
        <begin position="74"/>
        <end position="90"/>
    </location>
</feature>
<gene>
    <name evidence="2" type="ORF">NCTC10994_04211</name>
</gene>
<dbReference type="AlphaFoldDB" id="A0A2X4UM36"/>
<keyword evidence="3" id="KW-1185">Reference proteome</keyword>
<keyword evidence="1" id="KW-0472">Membrane</keyword>
<sequence length="136" mass="13941">MPSPARTALVLLAVAATTVVAWFGWLGWEAGYRTLPDGTVTGPYSTVQVVGCAVTIAGIVVAGCLTLRCAARTSAAVIACATVSFAAVWARDAASRDETGLWAVGLVFLVVGAVAGLAVVAVLTRLVRDAVLRRRA</sequence>
<proteinExistence type="predicted"/>
<dbReference type="RefSeq" id="WP_072699219.1">
    <property type="nucleotide sequence ID" value="NZ_JAFBBL010000001.1"/>
</dbReference>
<accession>A0A2X4UM36</accession>
<reference evidence="2 3" key="1">
    <citation type="submission" date="2018-06" db="EMBL/GenBank/DDBJ databases">
        <authorList>
            <consortium name="Pathogen Informatics"/>
            <person name="Doyle S."/>
        </authorList>
    </citation>
    <scope>NUCLEOTIDE SEQUENCE [LARGE SCALE GENOMIC DNA]</scope>
    <source>
        <strain evidence="2 3">NCTC10994</strain>
    </source>
</reference>
<feature type="transmembrane region" description="Helical" evidence="1">
    <location>
        <begin position="45"/>
        <end position="67"/>
    </location>
</feature>
<evidence type="ECO:0000256" key="1">
    <source>
        <dbReference type="SAM" id="Phobius"/>
    </source>
</evidence>
<feature type="transmembrane region" description="Helical" evidence="1">
    <location>
        <begin position="102"/>
        <end position="127"/>
    </location>
</feature>
<evidence type="ECO:0000313" key="2">
    <source>
        <dbReference type="EMBL" id="SQI39659.1"/>
    </source>
</evidence>
<name>A0A2X4UM36_9NOCA</name>
<keyword evidence="1" id="KW-0812">Transmembrane</keyword>